<dbReference type="PANTHER" id="PTHR37486:SF1">
    <property type="entry name" value="STRINGENT STARVATION PROTEIN B"/>
    <property type="match status" value="1"/>
</dbReference>
<reference evidence="2" key="1">
    <citation type="journal article" date="2021" name="PeerJ">
        <title>Extensive microbial diversity within the chicken gut microbiome revealed by metagenomics and culture.</title>
        <authorList>
            <person name="Gilroy R."/>
            <person name="Ravi A."/>
            <person name="Getino M."/>
            <person name="Pursley I."/>
            <person name="Horton D.L."/>
            <person name="Alikhan N.F."/>
            <person name="Baker D."/>
            <person name="Gharbi K."/>
            <person name="Hall N."/>
            <person name="Watson M."/>
            <person name="Adriaenssens E.M."/>
            <person name="Foster-Nyarko E."/>
            <person name="Jarju S."/>
            <person name="Secka A."/>
            <person name="Antonio M."/>
            <person name="Oren A."/>
            <person name="Chaudhuri R.R."/>
            <person name="La Ragione R."/>
            <person name="Hildebrand F."/>
            <person name="Pallen M.J."/>
        </authorList>
    </citation>
    <scope>NUCLEOTIDE SEQUENCE</scope>
    <source>
        <strain evidence="2">USASDec5-558</strain>
    </source>
</reference>
<evidence type="ECO:0000313" key="2">
    <source>
        <dbReference type="EMBL" id="HIX57451.1"/>
    </source>
</evidence>
<reference evidence="2" key="2">
    <citation type="submission" date="2021-04" db="EMBL/GenBank/DDBJ databases">
        <authorList>
            <person name="Gilroy R."/>
        </authorList>
    </citation>
    <scope>NUCLEOTIDE SEQUENCE</scope>
    <source>
        <strain evidence="2">USASDec5-558</strain>
    </source>
</reference>
<name>A0A9D1WE12_9GAMM</name>
<dbReference type="EMBL" id="DXEV01000165">
    <property type="protein sequence ID" value="HIX57451.1"/>
    <property type="molecule type" value="Genomic_DNA"/>
</dbReference>
<evidence type="ECO:0000313" key="3">
    <source>
        <dbReference type="Proteomes" id="UP000886829"/>
    </source>
</evidence>
<dbReference type="PANTHER" id="PTHR37486">
    <property type="entry name" value="STRINGENT STARVATION PROTEIN B"/>
    <property type="match status" value="1"/>
</dbReference>
<accession>A0A9D1WE12</accession>
<dbReference type="SUPFAM" id="SSF101738">
    <property type="entry name" value="SspB-like"/>
    <property type="match status" value="1"/>
</dbReference>
<feature type="compositionally biased region" description="Basic residues" evidence="1">
    <location>
        <begin position="178"/>
        <end position="190"/>
    </location>
</feature>
<dbReference type="GO" id="GO:0005840">
    <property type="term" value="C:ribosome"/>
    <property type="evidence" value="ECO:0007669"/>
    <property type="project" value="TreeGrafter"/>
</dbReference>
<feature type="compositionally biased region" description="Acidic residues" evidence="1">
    <location>
        <begin position="158"/>
        <end position="170"/>
    </location>
</feature>
<dbReference type="GO" id="GO:0045732">
    <property type="term" value="P:positive regulation of protein catabolic process"/>
    <property type="evidence" value="ECO:0007669"/>
    <property type="project" value="TreeGrafter"/>
</dbReference>
<dbReference type="Pfam" id="PF04386">
    <property type="entry name" value="SspB"/>
    <property type="match status" value="1"/>
</dbReference>
<protein>
    <recommendedName>
        <fullName evidence="4">ClpXP protease specificity-enhancing factor</fullName>
    </recommendedName>
</protein>
<dbReference type="InterPro" id="IPR007481">
    <property type="entry name" value="SspB"/>
</dbReference>
<dbReference type="InterPro" id="IPR036760">
    <property type="entry name" value="SspB-like_sf"/>
</dbReference>
<proteinExistence type="predicted"/>
<feature type="compositionally biased region" description="Basic and acidic residues" evidence="1">
    <location>
        <begin position="121"/>
        <end position="142"/>
    </location>
</feature>
<evidence type="ECO:0008006" key="4">
    <source>
        <dbReference type="Google" id="ProtNLM"/>
    </source>
</evidence>
<dbReference type="AlphaFoldDB" id="A0A9D1WE12"/>
<gene>
    <name evidence="2" type="ORF">H9850_08280</name>
</gene>
<dbReference type="GO" id="GO:0005829">
    <property type="term" value="C:cytosol"/>
    <property type="evidence" value="ECO:0007669"/>
    <property type="project" value="TreeGrafter"/>
</dbReference>
<dbReference type="Gene3D" id="2.30.30.220">
    <property type="entry name" value="SspB-like"/>
    <property type="match status" value="1"/>
</dbReference>
<dbReference type="Proteomes" id="UP000886829">
    <property type="component" value="Unassembled WGS sequence"/>
</dbReference>
<feature type="region of interest" description="Disordered" evidence="1">
    <location>
        <begin position="115"/>
        <end position="197"/>
    </location>
</feature>
<organism evidence="2 3">
    <name type="scientific">Candidatus Anaerobiospirillum pullistercoris</name>
    <dbReference type="NCBI Taxonomy" id="2838452"/>
    <lineage>
        <taxon>Bacteria</taxon>
        <taxon>Pseudomonadati</taxon>
        <taxon>Pseudomonadota</taxon>
        <taxon>Gammaproteobacteria</taxon>
        <taxon>Aeromonadales</taxon>
        <taxon>Succinivibrionaceae</taxon>
        <taxon>Anaerobiospirillum</taxon>
    </lineage>
</organism>
<sequence>MTSISSYLFKAFYDWMRDNGANPRILVDANEAGVVVPREYVSNGVILISICYLYVSDFEIGPNKISFFTRFKGQKEFVSIPYTAMIELICSDNGLTIPLSMWLASIDLACHQYDEPNGADEPEKAADLGKQEEPSPKIRFTLDESSESADGANPFVNEEQEDAPAADDEGATSTTSKSKSRATKAPKKSKPSFTFLD</sequence>
<comment type="caution">
    <text evidence="2">The sequence shown here is derived from an EMBL/GenBank/DDBJ whole genome shotgun (WGS) entry which is preliminary data.</text>
</comment>
<evidence type="ECO:0000256" key="1">
    <source>
        <dbReference type="SAM" id="MobiDB-lite"/>
    </source>
</evidence>